<dbReference type="RefSeq" id="WP_220228934.1">
    <property type="nucleotide sequence ID" value="NZ_JAICBX010000002.1"/>
</dbReference>
<evidence type="ECO:0000313" key="2">
    <source>
        <dbReference type="EMBL" id="MBW8638297.1"/>
    </source>
</evidence>
<sequence>MRRNRILGALCCLAMFLCLSAPARSSVEIPEALLSSELSMDAEGRDTVAMVQYSDLMQRCAAQFSRGRDNNCLFVRQVDRLRHSFWIWRDQTGHIINRTMQGRYRLRRPGCLKSFCVSMECLIPASPTMLCDDGTQHVWSAPDRLHFEIDGVVFERIRKD</sequence>
<dbReference type="AlphaFoldDB" id="A0AAE2ZRH6"/>
<reference evidence="2" key="1">
    <citation type="submission" date="2021-08" db="EMBL/GenBank/DDBJ databases">
        <title>Hoeflea bacterium WL0058 sp. nov., isolated from the sediment.</title>
        <authorList>
            <person name="Wang L."/>
            <person name="Zhang D."/>
        </authorList>
    </citation>
    <scope>NUCLEOTIDE SEQUENCE</scope>
    <source>
        <strain evidence="2">WL0058</strain>
    </source>
</reference>
<evidence type="ECO:0000256" key="1">
    <source>
        <dbReference type="SAM" id="SignalP"/>
    </source>
</evidence>
<accession>A0AAE2ZRH6</accession>
<dbReference type="Proteomes" id="UP001196509">
    <property type="component" value="Unassembled WGS sequence"/>
</dbReference>
<organism evidence="2 3">
    <name type="scientific">Flavimaribacter sediminis</name>
    <dbReference type="NCBI Taxonomy" id="2865987"/>
    <lineage>
        <taxon>Bacteria</taxon>
        <taxon>Pseudomonadati</taxon>
        <taxon>Pseudomonadota</taxon>
        <taxon>Alphaproteobacteria</taxon>
        <taxon>Hyphomicrobiales</taxon>
        <taxon>Rhizobiaceae</taxon>
        <taxon>Flavimaribacter</taxon>
    </lineage>
</organism>
<evidence type="ECO:0000313" key="3">
    <source>
        <dbReference type="Proteomes" id="UP001196509"/>
    </source>
</evidence>
<dbReference type="EMBL" id="JAICBX010000002">
    <property type="protein sequence ID" value="MBW8638297.1"/>
    <property type="molecule type" value="Genomic_DNA"/>
</dbReference>
<feature type="chain" id="PRO_5042041783" description="Ricin B lectin domain-containing protein" evidence="1">
    <location>
        <begin position="24"/>
        <end position="160"/>
    </location>
</feature>
<feature type="signal peptide" evidence="1">
    <location>
        <begin position="1"/>
        <end position="23"/>
    </location>
</feature>
<keyword evidence="1" id="KW-0732">Signal</keyword>
<name>A0AAE2ZRH6_9HYPH</name>
<protein>
    <recommendedName>
        <fullName evidence="4">Ricin B lectin domain-containing protein</fullName>
    </recommendedName>
</protein>
<gene>
    <name evidence="2" type="ORF">K1W69_13960</name>
</gene>
<proteinExistence type="predicted"/>
<keyword evidence="3" id="KW-1185">Reference proteome</keyword>
<evidence type="ECO:0008006" key="4">
    <source>
        <dbReference type="Google" id="ProtNLM"/>
    </source>
</evidence>
<comment type="caution">
    <text evidence="2">The sequence shown here is derived from an EMBL/GenBank/DDBJ whole genome shotgun (WGS) entry which is preliminary data.</text>
</comment>